<dbReference type="InterPro" id="IPR050430">
    <property type="entry name" value="Peptidase_S1"/>
</dbReference>
<organism evidence="10 11">
    <name type="scientific">Callosobruchus maculatus</name>
    <name type="common">Southern cowpea weevil</name>
    <name type="synonym">Pulse bruchid</name>
    <dbReference type="NCBI Taxonomy" id="64391"/>
    <lineage>
        <taxon>Eukaryota</taxon>
        <taxon>Metazoa</taxon>
        <taxon>Ecdysozoa</taxon>
        <taxon>Arthropoda</taxon>
        <taxon>Hexapoda</taxon>
        <taxon>Insecta</taxon>
        <taxon>Pterygota</taxon>
        <taxon>Neoptera</taxon>
        <taxon>Endopterygota</taxon>
        <taxon>Coleoptera</taxon>
        <taxon>Polyphaga</taxon>
        <taxon>Cucujiformia</taxon>
        <taxon>Chrysomeloidea</taxon>
        <taxon>Chrysomelidae</taxon>
        <taxon>Bruchinae</taxon>
        <taxon>Bruchini</taxon>
        <taxon>Callosobruchus</taxon>
    </lineage>
</organism>
<evidence type="ECO:0000313" key="11">
    <source>
        <dbReference type="Proteomes" id="UP000410492"/>
    </source>
</evidence>
<dbReference type="OrthoDB" id="10051896at2759"/>
<dbReference type="PRINTS" id="PR00722">
    <property type="entry name" value="CHYMOTRYPSIN"/>
</dbReference>
<dbReference type="FunFam" id="2.40.10.10:FF:000047">
    <property type="entry name" value="Trypsin eta"/>
    <property type="match status" value="1"/>
</dbReference>
<dbReference type="PROSITE" id="PS50240">
    <property type="entry name" value="TRYPSIN_DOM"/>
    <property type="match status" value="1"/>
</dbReference>
<evidence type="ECO:0000313" key="10">
    <source>
        <dbReference type="EMBL" id="VEN34354.1"/>
    </source>
</evidence>
<evidence type="ECO:0000256" key="5">
    <source>
        <dbReference type="ARBA" id="ARBA00022801"/>
    </source>
</evidence>
<evidence type="ECO:0000256" key="2">
    <source>
        <dbReference type="ARBA" id="ARBA00007664"/>
    </source>
</evidence>
<proteinExistence type="inferred from homology"/>
<dbReference type="EMBL" id="CAACVG010000618">
    <property type="protein sequence ID" value="VEN34354.1"/>
    <property type="molecule type" value="Genomic_DNA"/>
</dbReference>
<dbReference type="SUPFAM" id="SSF50494">
    <property type="entry name" value="Trypsin-like serine proteases"/>
    <property type="match status" value="1"/>
</dbReference>
<sequence>MNSILGTILLGCLISTSEGRPNERLKIIGGRNVTIEEYPYQVSIQNNGEHFCGGSIINTKYILTAAHCVCDDTMKENLTVRVGSSYRGRGGLIYKVKHIHGHPKYNFVYYDIAILELSEALKYGDGVKNIALASPDTILEGGTIAKATGWGALGERKPMPDQLQEVDLPIITRESCLAYEWLPENVICAGYKEGSKDTCWADSGGPLVVNDTVVGIVSFGAECGLPKHPGVYTNVAHFRSFIDPIVKNQQ</sequence>
<evidence type="ECO:0000256" key="8">
    <source>
        <dbReference type="SAM" id="SignalP"/>
    </source>
</evidence>
<dbReference type="PROSITE" id="PS00134">
    <property type="entry name" value="TRYPSIN_HIS"/>
    <property type="match status" value="1"/>
</dbReference>
<feature type="domain" description="Peptidase S1" evidence="9">
    <location>
        <begin position="27"/>
        <end position="247"/>
    </location>
</feature>
<keyword evidence="7" id="KW-1015">Disulfide bond</keyword>
<evidence type="ECO:0000256" key="4">
    <source>
        <dbReference type="ARBA" id="ARBA00022670"/>
    </source>
</evidence>
<accession>A0A653BGC7</accession>
<dbReference type="SMART" id="SM00020">
    <property type="entry name" value="Tryp_SPc"/>
    <property type="match status" value="1"/>
</dbReference>
<comment type="similarity">
    <text evidence="2">Belongs to the peptidase S1 family.</text>
</comment>
<dbReference type="Proteomes" id="UP000410492">
    <property type="component" value="Unassembled WGS sequence"/>
</dbReference>
<keyword evidence="11" id="KW-1185">Reference proteome</keyword>
<dbReference type="PANTHER" id="PTHR24276">
    <property type="entry name" value="POLYSERASE-RELATED"/>
    <property type="match status" value="1"/>
</dbReference>
<dbReference type="Gene3D" id="2.40.10.10">
    <property type="entry name" value="Trypsin-like serine proteases"/>
    <property type="match status" value="1"/>
</dbReference>
<dbReference type="GO" id="GO:0004252">
    <property type="term" value="F:serine-type endopeptidase activity"/>
    <property type="evidence" value="ECO:0007669"/>
    <property type="project" value="InterPro"/>
</dbReference>
<gene>
    <name evidence="10" type="ORF">CALMAC_LOCUS584</name>
</gene>
<feature type="chain" id="PRO_5024807122" description="Peptidase S1 domain-containing protein" evidence="8">
    <location>
        <begin position="20"/>
        <end position="250"/>
    </location>
</feature>
<keyword evidence="8" id="KW-0732">Signal</keyword>
<protein>
    <recommendedName>
        <fullName evidence="9">Peptidase S1 domain-containing protein</fullName>
    </recommendedName>
</protein>
<dbReference type="Pfam" id="PF00089">
    <property type="entry name" value="Trypsin"/>
    <property type="match status" value="1"/>
</dbReference>
<evidence type="ECO:0000256" key="3">
    <source>
        <dbReference type="ARBA" id="ARBA00022525"/>
    </source>
</evidence>
<name>A0A653BGC7_CALMS</name>
<dbReference type="InterPro" id="IPR001314">
    <property type="entry name" value="Peptidase_S1A"/>
</dbReference>
<evidence type="ECO:0000256" key="7">
    <source>
        <dbReference type="ARBA" id="ARBA00023157"/>
    </source>
</evidence>
<keyword evidence="6" id="KW-0720">Serine protease</keyword>
<evidence type="ECO:0000256" key="1">
    <source>
        <dbReference type="ARBA" id="ARBA00004613"/>
    </source>
</evidence>
<dbReference type="PANTHER" id="PTHR24276:SF91">
    <property type="entry name" value="AT26814P-RELATED"/>
    <property type="match status" value="1"/>
</dbReference>
<dbReference type="AlphaFoldDB" id="A0A653BGC7"/>
<dbReference type="InterPro" id="IPR018114">
    <property type="entry name" value="TRYPSIN_HIS"/>
</dbReference>
<comment type="subcellular location">
    <subcellularLocation>
        <location evidence="1">Secreted</location>
    </subcellularLocation>
</comment>
<reference evidence="10 11" key="1">
    <citation type="submission" date="2019-01" db="EMBL/GenBank/DDBJ databases">
        <authorList>
            <person name="Sayadi A."/>
        </authorList>
    </citation>
    <scope>NUCLEOTIDE SEQUENCE [LARGE SCALE GENOMIC DNA]</scope>
</reference>
<dbReference type="InterPro" id="IPR001254">
    <property type="entry name" value="Trypsin_dom"/>
</dbReference>
<evidence type="ECO:0000259" key="9">
    <source>
        <dbReference type="PROSITE" id="PS50240"/>
    </source>
</evidence>
<keyword evidence="4" id="KW-0645">Protease</keyword>
<dbReference type="CDD" id="cd00190">
    <property type="entry name" value="Tryp_SPc"/>
    <property type="match status" value="1"/>
</dbReference>
<dbReference type="InterPro" id="IPR009003">
    <property type="entry name" value="Peptidase_S1_PA"/>
</dbReference>
<feature type="signal peptide" evidence="8">
    <location>
        <begin position="1"/>
        <end position="19"/>
    </location>
</feature>
<keyword evidence="3" id="KW-0964">Secreted</keyword>
<dbReference type="InterPro" id="IPR043504">
    <property type="entry name" value="Peptidase_S1_PA_chymotrypsin"/>
</dbReference>
<dbReference type="GO" id="GO:0016485">
    <property type="term" value="P:protein processing"/>
    <property type="evidence" value="ECO:0007669"/>
    <property type="project" value="UniProtKB-ARBA"/>
</dbReference>
<keyword evidence="5" id="KW-0378">Hydrolase</keyword>
<evidence type="ECO:0000256" key="6">
    <source>
        <dbReference type="ARBA" id="ARBA00022825"/>
    </source>
</evidence>
<dbReference type="GO" id="GO:0005576">
    <property type="term" value="C:extracellular region"/>
    <property type="evidence" value="ECO:0007669"/>
    <property type="project" value="UniProtKB-SubCell"/>
</dbReference>